<feature type="domain" description="DUF3752" evidence="2">
    <location>
        <begin position="152"/>
        <end position="284"/>
    </location>
</feature>
<dbReference type="InterPro" id="IPR022226">
    <property type="entry name" value="DUF3752"/>
</dbReference>
<feature type="compositionally biased region" description="Basic and acidic residues" evidence="1">
    <location>
        <begin position="108"/>
        <end position="140"/>
    </location>
</feature>
<reference evidence="3 4" key="1">
    <citation type="submission" date="2022-05" db="EMBL/GenBank/DDBJ databases">
        <authorList>
            <consortium name="Genoscope - CEA"/>
            <person name="William W."/>
        </authorList>
    </citation>
    <scope>NUCLEOTIDE SEQUENCE [LARGE SCALE GENOMIC DNA]</scope>
</reference>
<dbReference type="PANTHER" id="PTHR46370:SF1">
    <property type="entry name" value="GPALPP MOTIFS-CONTAINING PROTEIN 1"/>
    <property type="match status" value="1"/>
</dbReference>
<evidence type="ECO:0000256" key="1">
    <source>
        <dbReference type="SAM" id="MobiDB-lite"/>
    </source>
</evidence>
<evidence type="ECO:0000259" key="2">
    <source>
        <dbReference type="Pfam" id="PF12572"/>
    </source>
</evidence>
<name>A0ABN8NFW5_9CNID</name>
<organism evidence="3 4">
    <name type="scientific">Porites lobata</name>
    <dbReference type="NCBI Taxonomy" id="104759"/>
    <lineage>
        <taxon>Eukaryota</taxon>
        <taxon>Metazoa</taxon>
        <taxon>Cnidaria</taxon>
        <taxon>Anthozoa</taxon>
        <taxon>Hexacorallia</taxon>
        <taxon>Scleractinia</taxon>
        <taxon>Fungiina</taxon>
        <taxon>Poritidae</taxon>
        <taxon>Porites</taxon>
    </lineage>
</organism>
<evidence type="ECO:0000313" key="4">
    <source>
        <dbReference type="Proteomes" id="UP001159405"/>
    </source>
</evidence>
<dbReference type="InterPro" id="IPR046331">
    <property type="entry name" value="GPAM1-like"/>
</dbReference>
<accession>A0ABN8NFW5</accession>
<comment type="caution">
    <text evidence="3">The sequence shown here is derived from an EMBL/GenBank/DDBJ whole genome shotgun (WGS) entry which is preliminary data.</text>
</comment>
<sequence length="293" mass="33109">MEIGPALPPHLANKLNSSRDDEDENEKDEEGKSDSDEEESYGPALPPGFQSISTEAVSKPRIIGPMRPQFDTTRPPPVTSNAQGRSDDDSDDDIIGPRPPSSADIEVGLERTKMDIEARSQSKKDQMSGKKDTKPKRDSWMTELPPDLSKNFGLGPRKFRSRAIELGDQSVWTDTPADKARKAKEGDKGSKRSATDEEPLRTPWELARDREMTNQVENHNKRHRGESLMDIHSKKLEKQKERDKDKPVERRPFDREKDLNLPTMTDGQKKSIIRKSKELGSRFHHAQSGSSFL</sequence>
<keyword evidence="4" id="KW-1185">Reference proteome</keyword>
<feature type="compositionally biased region" description="Basic and acidic residues" evidence="1">
    <location>
        <begin position="176"/>
        <end position="212"/>
    </location>
</feature>
<feature type="compositionally biased region" description="Basic and acidic residues" evidence="1">
    <location>
        <begin position="225"/>
        <end position="259"/>
    </location>
</feature>
<protein>
    <recommendedName>
        <fullName evidence="2">DUF3752 domain-containing protein</fullName>
    </recommendedName>
</protein>
<dbReference type="Proteomes" id="UP001159405">
    <property type="component" value="Unassembled WGS sequence"/>
</dbReference>
<feature type="region of interest" description="Disordered" evidence="1">
    <location>
        <begin position="1"/>
        <end position="293"/>
    </location>
</feature>
<proteinExistence type="predicted"/>
<evidence type="ECO:0000313" key="3">
    <source>
        <dbReference type="EMBL" id="CAH3105502.1"/>
    </source>
</evidence>
<dbReference type="PANTHER" id="PTHR46370">
    <property type="entry name" value="GPALPP MOTIFS-CONTAINING PROTEIN 1"/>
    <property type="match status" value="1"/>
</dbReference>
<dbReference type="Pfam" id="PF12572">
    <property type="entry name" value="DUF3752"/>
    <property type="match status" value="1"/>
</dbReference>
<dbReference type="EMBL" id="CALNXK010000018">
    <property type="protein sequence ID" value="CAH3105502.1"/>
    <property type="molecule type" value="Genomic_DNA"/>
</dbReference>
<gene>
    <name evidence="3" type="ORF">PLOB_00013711</name>
</gene>